<dbReference type="GO" id="GO:0009744">
    <property type="term" value="P:response to sucrose"/>
    <property type="evidence" value="ECO:0007669"/>
    <property type="project" value="UniProtKB-ARBA"/>
</dbReference>
<dbReference type="Pfam" id="PF03006">
    <property type="entry name" value="HlyIII"/>
    <property type="match status" value="1"/>
</dbReference>
<organism evidence="14">
    <name type="scientific">Fagus sylvatica</name>
    <name type="common">Beechnut</name>
    <dbReference type="NCBI Taxonomy" id="28930"/>
    <lineage>
        <taxon>Eukaryota</taxon>
        <taxon>Viridiplantae</taxon>
        <taxon>Streptophyta</taxon>
        <taxon>Embryophyta</taxon>
        <taxon>Tracheophyta</taxon>
        <taxon>Spermatophyta</taxon>
        <taxon>Magnoliopsida</taxon>
        <taxon>eudicotyledons</taxon>
        <taxon>Gunneridae</taxon>
        <taxon>Pentapetalae</taxon>
        <taxon>rosids</taxon>
        <taxon>fabids</taxon>
        <taxon>Fagales</taxon>
        <taxon>Fagaceae</taxon>
        <taxon>Fagus</taxon>
    </lineage>
</organism>
<evidence type="ECO:0000313" key="14">
    <source>
        <dbReference type="EMBL" id="SPC92764.1"/>
    </source>
</evidence>
<dbReference type="EMBL" id="OIVN01001335">
    <property type="protein sequence ID" value="SPC92764.1"/>
    <property type="molecule type" value="Genomic_DNA"/>
</dbReference>
<gene>
    <name evidence="14" type="ORF">FSB_LOCUS20646</name>
</gene>
<name>A0A2N9G101_FAGSY</name>
<evidence type="ECO:0000256" key="4">
    <source>
        <dbReference type="ARBA" id="ARBA00022676"/>
    </source>
</evidence>
<feature type="transmembrane region" description="Helical" evidence="13">
    <location>
        <begin position="90"/>
        <end position="111"/>
    </location>
</feature>
<feature type="transmembrane region" description="Helical" evidence="13">
    <location>
        <begin position="151"/>
        <end position="171"/>
    </location>
</feature>
<evidence type="ECO:0000256" key="6">
    <source>
        <dbReference type="ARBA" id="ARBA00022692"/>
    </source>
</evidence>
<comment type="similarity">
    <text evidence="3">Belongs to the glycosyltransferase 34 family.</text>
</comment>
<evidence type="ECO:0000256" key="3">
    <source>
        <dbReference type="ARBA" id="ARBA00005664"/>
    </source>
</evidence>
<keyword evidence="6 13" id="KW-0812">Transmembrane</keyword>
<dbReference type="AlphaFoldDB" id="A0A2N9G101"/>
<evidence type="ECO:0000256" key="9">
    <source>
        <dbReference type="ARBA" id="ARBA00023034"/>
    </source>
</evidence>
<dbReference type="Pfam" id="PF05637">
    <property type="entry name" value="Glyco_transf_34"/>
    <property type="match status" value="1"/>
</dbReference>
<dbReference type="GO" id="GO:0046872">
    <property type="term" value="F:metal ion binding"/>
    <property type="evidence" value="ECO:0007669"/>
    <property type="project" value="UniProtKB-KW"/>
</dbReference>
<keyword evidence="5" id="KW-0808">Transferase</keyword>
<feature type="transmembrane region" description="Helical" evidence="13">
    <location>
        <begin position="224"/>
        <end position="248"/>
    </location>
</feature>
<accession>A0A2N9G101</accession>
<feature type="binding site" evidence="12">
    <location>
        <position position="189"/>
    </location>
    <ligand>
        <name>Zn(2+)</name>
        <dbReference type="ChEBI" id="CHEBI:29105"/>
    </ligand>
</feature>
<feature type="transmembrane region" description="Helical" evidence="13">
    <location>
        <begin position="26"/>
        <end position="48"/>
    </location>
</feature>
<protein>
    <submittedName>
        <fullName evidence="14">Uncharacterized protein</fullName>
    </submittedName>
</protein>
<dbReference type="GO" id="GO:0000139">
    <property type="term" value="C:Golgi membrane"/>
    <property type="evidence" value="ECO:0007669"/>
    <property type="project" value="UniProtKB-SubCell"/>
</dbReference>
<dbReference type="InterPro" id="IPR008630">
    <property type="entry name" value="Glyco_trans_34"/>
</dbReference>
<dbReference type="FunFam" id="3.90.550.10:FF:000127">
    <property type="entry name" value="Probable glycosyltransferase 7"/>
    <property type="match status" value="1"/>
</dbReference>
<feature type="binding site" evidence="12">
    <location>
        <position position="193"/>
    </location>
    <ligand>
        <name>Zn(2+)</name>
        <dbReference type="ChEBI" id="CHEBI:29105"/>
    </ligand>
</feature>
<keyword evidence="9" id="KW-0333">Golgi apparatus</keyword>
<dbReference type="GO" id="GO:0008378">
    <property type="term" value="F:galactosyltransferase activity"/>
    <property type="evidence" value="ECO:0007669"/>
    <property type="project" value="TreeGrafter"/>
</dbReference>
<keyword evidence="8 13" id="KW-1133">Transmembrane helix</keyword>
<feature type="transmembrane region" description="Helical" evidence="13">
    <location>
        <begin position="60"/>
        <end position="78"/>
    </location>
</feature>
<evidence type="ECO:0000256" key="12">
    <source>
        <dbReference type="PIRSR" id="PIRSR604254-1"/>
    </source>
</evidence>
<evidence type="ECO:0000256" key="11">
    <source>
        <dbReference type="ARBA" id="ARBA00023180"/>
    </source>
</evidence>
<evidence type="ECO:0000256" key="10">
    <source>
        <dbReference type="ARBA" id="ARBA00023136"/>
    </source>
</evidence>
<keyword evidence="4" id="KW-0328">Glycosyltransferase</keyword>
<evidence type="ECO:0000256" key="8">
    <source>
        <dbReference type="ARBA" id="ARBA00022989"/>
    </source>
</evidence>
<keyword evidence="12" id="KW-0862">Zinc</keyword>
<dbReference type="InterPro" id="IPR029044">
    <property type="entry name" value="Nucleotide-diphossugar_trans"/>
</dbReference>
<dbReference type="Gene3D" id="3.90.550.10">
    <property type="entry name" value="Spore Coat Polysaccharide Biosynthesis Protein SpsA, Chain A"/>
    <property type="match status" value="1"/>
</dbReference>
<dbReference type="GO" id="GO:0009725">
    <property type="term" value="P:response to hormone"/>
    <property type="evidence" value="ECO:0007669"/>
    <property type="project" value="UniProtKB-ARBA"/>
</dbReference>
<dbReference type="PANTHER" id="PTHR31311:SF17">
    <property type="entry name" value="GALACTOSYL TRANSFERASE GMA12_MNN10 FAMILY PROTEIN"/>
    <property type="match status" value="1"/>
</dbReference>
<dbReference type="InterPro" id="IPR004254">
    <property type="entry name" value="AdipoR/HlyIII-related"/>
</dbReference>
<reference evidence="14" key="1">
    <citation type="submission" date="2018-02" db="EMBL/GenBank/DDBJ databases">
        <authorList>
            <person name="Cohen D.B."/>
            <person name="Kent A.D."/>
        </authorList>
    </citation>
    <scope>NUCLEOTIDE SEQUENCE</scope>
</reference>
<proteinExistence type="inferred from homology"/>
<dbReference type="PANTHER" id="PTHR31311">
    <property type="entry name" value="XYLOGLUCAN 6-XYLOSYLTRANSFERASE 5-RELATED-RELATED"/>
    <property type="match status" value="1"/>
</dbReference>
<feature type="binding site" evidence="12">
    <location>
        <position position="44"/>
    </location>
    <ligand>
        <name>Zn(2+)</name>
        <dbReference type="ChEBI" id="CHEBI:29105"/>
    </ligand>
</feature>
<evidence type="ECO:0000256" key="5">
    <source>
        <dbReference type="ARBA" id="ARBA00022679"/>
    </source>
</evidence>
<keyword evidence="12" id="KW-0479">Metal-binding</keyword>
<evidence type="ECO:0000256" key="7">
    <source>
        <dbReference type="ARBA" id="ARBA00022968"/>
    </source>
</evidence>
<dbReference type="GO" id="GO:0005802">
    <property type="term" value="C:trans-Golgi network"/>
    <property type="evidence" value="ECO:0007669"/>
    <property type="project" value="TreeGrafter"/>
</dbReference>
<evidence type="ECO:0000256" key="13">
    <source>
        <dbReference type="SAM" id="Phobius"/>
    </source>
</evidence>
<feature type="transmembrane region" description="Helical" evidence="13">
    <location>
        <begin position="123"/>
        <end position="145"/>
    </location>
</feature>
<evidence type="ECO:0000256" key="1">
    <source>
        <dbReference type="ARBA" id="ARBA00004141"/>
    </source>
</evidence>
<keyword evidence="7" id="KW-0735">Signal-anchor</keyword>
<sequence length="647" mass="74531">MQQSMKEDLANIIAPLMVRPITRWPFFAFLGGAMFCLLASSICHLLSCHSERVSYIMLRLDYAGIAALISTSFYPPVYYSFMCNPFFCNLYMGFITLMGIATVLVSLLPVFQTPEFRTVRASLFCAMGFSGIAPILHKLILFWGTPEILHTTGYEVLMGAFYGLGALVYATRIPERWMPGKFDIAGHSHQLFHVLVVAGAYTHYHAGSQTSDPMSKSSYRNKPCLCFINGFLFLGGALLLLLLLWTFLSFSNPFPNFEAKLNDPDSLNCAMGESETKHCDSPEKSFYDDPELSYSIEKPVKNWDAKRRDWLKHHPSLASGARDRILVVTGSQPFPCKNPIGDHLLLRLFKNKVDYCRIHGYEIFYNNAYLQPKMDSYWAKIPVVRAAMLAHPEVEWIWWVDSDAVFTDMEFKVPLERYKDHNLVVHGWPDMVYHTYNKSWTGLNAGVFLIRNCQWSMDLMHVWSHFGPNSPNYKRWGQILTSTFKDKPYPLPDDQSSLIYLLFKLRKKWGYKTYIESDYNLEGYWIELVKTYDNVTEGYIDMEIRAPTLRRRHAEKLSEYYAALREPYLEDVGYKSGNGRRPFVTHFTGCQQCSGNHNAMYVGDTCWNEMERALNFADNQVLRKYGFMHPDLLNSSLVSVVPFDYPA</sequence>
<keyword evidence="10 13" id="KW-0472">Membrane</keyword>
<comment type="subcellular location">
    <subcellularLocation>
        <location evidence="2">Golgi apparatus membrane</location>
        <topology evidence="2">Single-pass type II membrane protein</topology>
    </subcellularLocation>
    <subcellularLocation>
        <location evidence="1">Membrane</location>
        <topology evidence="1">Multi-pass membrane protein</topology>
    </subcellularLocation>
</comment>
<evidence type="ECO:0000256" key="2">
    <source>
        <dbReference type="ARBA" id="ARBA00004323"/>
    </source>
</evidence>
<dbReference type="GO" id="GO:0005768">
    <property type="term" value="C:endosome"/>
    <property type="evidence" value="ECO:0007669"/>
    <property type="project" value="TreeGrafter"/>
</dbReference>
<keyword evidence="11" id="KW-0325">Glycoprotein</keyword>